<protein>
    <submittedName>
        <fullName evidence="2">Pimeloyl-ACP methyl ester carboxylesterase</fullName>
    </submittedName>
</protein>
<reference evidence="3" key="1">
    <citation type="submission" date="2015-08" db="EMBL/GenBank/DDBJ databases">
        <authorList>
            <person name="Varghese N."/>
        </authorList>
    </citation>
    <scope>NUCLEOTIDE SEQUENCE [LARGE SCALE GENOMIC DNA]</scope>
    <source>
        <strain evidence="3">DSM 23407</strain>
    </source>
</reference>
<dbReference type="AlphaFoldDB" id="A0A0K6ICE4"/>
<dbReference type="RefSeq" id="WP_055457121.1">
    <property type="nucleotide sequence ID" value="NZ_CYHE01000021.1"/>
</dbReference>
<organism evidence="2 3">
    <name type="scientific">Pannonibacter indicus</name>
    <dbReference type="NCBI Taxonomy" id="466044"/>
    <lineage>
        <taxon>Bacteria</taxon>
        <taxon>Pseudomonadati</taxon>
        <taxon>Pseudomonadota</taxon>
        <taxon>Alphaproteobacteria</taxon>
        <taxon>Hyphomicrobiales</taxon>
        <taxon>Stappiaceae</taxon>
        <taxon>Pannonibacter</taxon>
    </lineage>
</organism>
<dbReference type="GO" id="GO:0046464">
    <property type="term" value="P:acylglycerol catabolic process"/>
    <property type="evidence" value="ECO:0007669"/>
    <property type="project" value="TreeGrafter"/>
</dbReference>
<name>A0A0K6ICE4_9HYPH</name>
<evidence type="ECO:0000313" key="3">
    <source>
        <dbReference type="Proteomes" id="UP000183900"/>
    </source>
</evidence>
<evidence type="ECO:0000313" key="2">
    <source>
        <dbReference type="EMBL" id="CUB00766.1"/>
    </source>
</evidence>
<accession>A0A0K6ICE4</accession>
<dbReference type="InterPro" id="IPR000073">
    <property type="entry name" value="AB_hydrolase_1"/>
</dbReference>
<dbReference type="Pfam" id="PF12697">
    <property type="entry name" value="Abhydrolase_6"/>
    <property type="match status" value="1"/>
</dbReference>
<dbReference type="OrthoDB" id="9804723at2"/>
<dbReference type="InterPro" id="IPR029058">
    <property type="entry name" value="AB_hydrolase_fold"/>
</dbReference>
<dbReference type="PANTHER" id="PTHR43798">
    <property type="entry name" value="MONOACYLGLYCEROL LIPASE"/>
    <property type="match status" value="1"/>
</dbReference>
<dbReference type="Gene3D" id="3.40.50.1820">
    <property type="entry name" value="alpha/beta hydrolase"/>
    <property type="match status" value="1"/>
</dbReference>
<dbReference type="PRINTS" id="PR00111">
    <property type="entry name" value="ABHYDROLASE"/>
</dbReference>
<dbReference type="EMBL" id="CYHE01000021">
    <property type="protein sequence ID" value="CUB00766.1"/>
    <property type="molecule type" value="Genomic_DNA"/>
</dbReference>
<feature type="domain" description="AB hydrolase-1" evidence="1">
    <location>
        <begin position="27"/>
        <end position="255"/>
    </location>
</feature>
<gene>
    <name evidence="2" type="ORF">Ga0061067_12128</name>
</gene>
<keyword evidence="3" id="KW-1185">Reference proteome</keyword>
<dbReference type="Proteomes" id="UP000183900">
    <property type="component" value="Unassembled WGS sequence"/>
</dbReference>
<evidence type="ECO:0000259" key="1">
    <source>
        <dbReference type="Pfam" id="PF12697"/>
    </source>
</evidence>
<proteinExistence type="predicted"/>
<dbReference type="InterPro" id="IPR050266">
    <property type="entry name" value="AB_hydrolase_sf"/>
</dbReference>
<sequence length="264" mass="27801">MSISLKPDVPAHLPYAEQGADQAGTPLVLLHGFGGDRQGWLNIQTGLSTRLRSIAFDLPGHGMAVGWPRIGNAGVSAKAVSQSLDALELGKVHLAGHSMGGAVAALIALRMPERIASLTLIGPGGFGPQINADLLRRYASAAEEEELAGLLPEFFAPSFRLPRQLARHASEARSRPGAVEALQEIVEEILDGDGQKTLPLGDVAALPLPVQVIWGLEDGVLPVSQSAGLPDSIAVHRLADTGHMPHLEQPRDVIRLIAEITGGR</sequence>
<dbReference type="SUPFAM" id="SSF53474">
    <property type="entry name" value="alpha/beta-Hydrolases"/>
    <property type="match status" value="1"/>
</dbReference>
<dbReference type="PANTHER" id="PTHR43798:SF5">
    <property type="entry name" value="MONOACYLGLYCEROL LIPASE ABHD6"/>
    <property type="match status" value="1"/>
</dbReference>
<dbReference type="GO" id="GO:0016020">
    <property type="term" value="C:membrane"/>
    <property type="evidence" value="ECO:0007669"/>
    <property type="project" value="TreeGrafter"/>
</dbReference>
<dbReference type="GO" id="GO:0047372">
    <property type="term" value="F:monoacylglycerol lipase activity"/>
    <property type="evidence" value="ECO:0007669"/>
    <property type="project" value="TreeGrafter"/>
</dbReference>